<sequence length="113" mass="12852">MKTISTMIYLGTMIYNTLEECNNQNMPLETIIHSVIANCIKEILNITDNNVDEVKEPTLCLILSAKIFKNLGILETETRPRLVKVHQNEQNVFIGLSMLPMNTGLSTNKKHYT</sequence>
<accession>A0ABR0DGB5</accession>
<evidence type="ECO:0000313" key="1">
    <source>
        <dbReference type="EMBL" id="KAK4488069.1"/>
    </source>
</evidence>
<dbReference type="Proteomes" id="UP001291926">
    <property type="component" value="Unassembled WGS sequence"/>
</dbReference>
<organism evidence="1 2">
    <name type="scientific">Penstemon davidsonii</name>
    <dbReference type="NCBI Taxonomy" id="160366"/>
    <lineage>
        <taxon>Eukaryota</taxon>
        <taxon>Viridiplantae</taxon>
        <taxon>Streptophyta</taxon>
        <taxon>Embryophyta</taxon>
        <taxon>Tracheophyta</taxon>
        <taxon>Spermatophyta</taxon>
        <taxon>Magnoliopsida</taxon>
        <taxon>eudicotyledons</taxon>
        <taxon>Gunneridae</taxon>
        <taxon>Pentapetalae</taxon>
        <taxon>asterids</taxon>
        <taxon>lamiids</taxon>
        <taxon>Lamiales</taxon>
        <taxon>Plantaginaceae</taxon>
        <taxon>Cheloneae</taxon>
        <taxon>Penstemon</taxon>
    </lineage>
</organism>
<name>A0ABR0DGB5_9LAMI</name>
<proteinExistence type="predicted"/>
<evidence type="ECO:0000313" key="2">
    <source>
        <dbReference type="Proteomes" id="UP001291926"/>
    </source>
</evidence>
<keyword evidence="2" id="KW-1185">Reference proteome</keyword>
<protein>
    <submittedName>
        <fullName evidence="1">Uncharacterized protein</fullName>
    </submittedName>
</protein>
<gene>
    <name evidence="1" type="ORF">RD792_003811</name>
</gene>
<reference evidence="1 2" key="1">
    <citation type="journal article" date="2023" name="bioRxiv">
        <title>Genome report: Whole genome sequence and annotation of Penstemon davidsonii.</title>
        <authorList>
            <person name="Ostevik K.L."/>
            <person name="Alabady M."/>
            <person name="Zhang M."/>
            <person name="Rausher M.D."/>
        </authorList>
    </citation>
    <scope>NUCLEOTIDE SEQUENCE [LARGE SCALE GENOMIC DNA]</scope>
    <source>
        <strain evidence="1">DNT005</strain>
        <tissue evidence="1">Whole leaf</tissue>
    </source>
</reference>
<comment type="caution">
    <text evidence="1">The sequence shown here is derived from an EMBL/GenBank/DDBJ whole genome shotgun (WGS) entry which is preliminary data.</text>
</comment>
<dbReference type="EMBL" id="JAYDYQ010001088">
    <property type="protein sequence ID" value="KAK4488069.1"/>
    <property type="molecule type" value="Genomic_DNA"/>
</dbReference>